<reference evidence="2 3" key="1">
    <citation type="submission" date="2019-01" db="EMBL/GenBank/DDBJ databases">
        <title>Draft genome sequence of Psathyrella aberdarensis IHI B618.</title>
        <authorList>
            <person name="Buettner E."/>
            <person name="Kellner H."/>
        </authorList>
    </citation>
    <scope>NUCLEOTIDE SEQUENCE [LARGE SCALE GENOMIC DNA]</scope>
    <source>
        <strain evidence="2 3">IHI B618</strain>
    </source>
</reference>
<dbReference type="OrthoDB" id="5440at2759"/>
<dbReference type="InterPro" id="IPR009959">
    <property type="entry name" value="Cyclase_SnoaL-like"/>
</dbReference>
<keyword evidence="3" id="KW-1185">Reference proteome</keyword>
<dbReference type="AlphaFoldDB" id="A0A4Q2E1G0"/>
<dbReference type="STRING" id="2316362.A0A4Q2E1G0"/>
<dbReference type="PANTHER" id="PTHR38436">
    <property type="entry name" value="POLYKETIDE CYCLASE SNOAL-LIKE DOMAIN"/>
    <property type="match status" value="1"/>
</dbReference>
<comment type="caution">
    <text evidence="2">The sequence shown here is derived from an EMBL/GenBank/DDBJ whole genome shotgun (WGS) entry which is preliminary data.</text>
</comment>
<evidence type="ECO:0000313" key="3">
    <source>
        <dbReference type="Proteomes" id="UP000290288"/>
    </source>
</evidence>
<evidence type="ECO:0000256" key="1">
    <source>
        <dbReference type="SAM" id="MobiDB-lite"/>
    </source>
</evidence>
<feature type="region of interest" description="Disordered" evidence="1">
    <location>
        <begin position="1"/>
        <end position="23"/>
    </location>
</feature>
<dbReference type="PANTHER" id="PTHR38436:SF3">
    <property type="entry name" value="CARBOXYMETHYLENEBUTENOLIDASE-RELATED"/>
    <property type="match status" value="1"/>
</dbReference>
<dbReference type="Proteomes" id="UP000290288">
    <property type="component" value="Unassembled WGS sequence"/>
</dbReference>
<sequence length="273" mass="29284">MSAPSVYDPNSPGEQPIPLPNAPIRRISERLSVQPPLSRRGHGPGLLIFLPRLSGEVPASNRQKPLDPEPVQKWAEEGFAVAFVEGAQDLGTPDLLAEAAGALIDLGDLLDTKDKFGVVVYEEAVIQSVYQAVSNDSRFNCIIAYSAGLTSVESASNIPLLLHTPESGLKSTSPSATHHSYPVASPSFVLPSSGDYEPGSAALAQSRSLVFLRNHLGGPHFDLEAIWNEHCYFEFEDRSVAKTMATMVEEPYVNHIPTVSAIQVAPAPGLQGH</sequence>
<gene>
    <name evidence="2" type="ORF">EST38_g83</name>
</gene>
<dbReference type="GO" id="GO:0030638">
    <property type="term" value="P:polyketide metabolic process"/>
    <property type="evidence" value="ECO:0007669"/>
    <property type="project" value="InterPro"/>
</dbReference>
<name>A0A4Q2E1G0_9AGAR</name>
<evidence type="ECO:0000313" key="2">
    <source>
        <dbReference type="EMBL" id="RXW25752.1"/>
    </source>
</evidence>
<protein>
    <submittedName>
        <fullName evidence="2">Uncharacterized protein</fullName>
    </submittedName>
</protein>
<dbReference type="EMBL" id="SDEE01000001">
    <property type="protein sequence ID" value="RXW25752.1"/>
    <property type="molecule type" value="Genomic_DNA"/>
</dbReference>
<accession>A0A4Q2E1G0</accession>
<proteinExistence type="predicted"/>
<organism evidence="2 3">
    <name type="scientific">Candolleomyces aberdarensis</name>
    <dbReference type="NCBI Taxonomy" id="2316362"/>
    <lineage>
        <taxon>Eukaryota</taxon>
        <taxon>Fungi</taxon>
        <taxon>Dikarya</taxon>
        <taxon>Basidiomycota</taxon>
        <taxon>Agaricomycotina</taxon>
        <taxon>Agaricomycetes</taxon>
        <taxon>Agaricomycetidae</taxon>
        <taxon>Agaricales</taxon>
        <taxon>Agaricineae</taxon>
        <taxon>Psathyrellaceae</taxon>
        <taxon>Candolleomyces</taxon>
    </lineage>
</organism>